<evidence type="ECO:0000313" key="4">
    <source>
        <dbReference type="EMBL" id="KMQ85195.1"/>
    </source>
</evidence>
<reference evidence="4 5" key="1">
    <citation type="submission" date="2015-04" db="EMBL/GenBank/DDBJ databases">
        <title>Lasius niger genome sequencing.</title>
        <authorList>
            <person name="Konorov E.A."/>
            <person name="Nikitin M.A."/>
            <person name="Kirill M.V."/>
            <person name="Chang P."/>
        </authorList>
    </citation>
    <scope>NUCLEOTIDE SEQUENCE [LARGE SCALE GENOMIC DNA]</scope>
    <source>
        <tissue evidence="4">Whole</tissue>
    </source>
</reference>
<evidence type="ECO:0000313" key="5">
    <source>
        <dbReference type="Proteomes" id="UP000036403"/>
    </source>
</evidence>
<comment type="caution">
    <text evidence="4">The sequence shown here is derived from an EMBL/GenBank/DDBJ whole genome shotgun (WGS) entry which is preliminary data.</text>
</comment>
<dbReference type="PRINTS" id="PR02086">
    <property type="entry name" value="PUTNUCHARBI1"/>
</dbReference>
<dbReference type="Proteomes" id="UP000036403">
    <property type="component" value="Unassembled WGS sequence"/>
</dbReference>
<dbReference type="Pfam" id="PF13359">
    <property type="entry name" value="DDE_Tnp_4"/>
    <property type="match status" value="1"/>
</dbReference>
<name>A0A0J7MXP6_LASNI</name>
<keyword evidence="2" id="KW-0479">Metal-binding</keyword>
<feature type="non-terminal residue" evidence="4">
    <location>
        <position position="1"/>
    </location>
</feature>
<dbReference type="InterPro" id="IPR026103">
    <property type="entry name" value="HARBI1_animal"/>
</dbReference>
<sequence length="281" mass="32450">INMEDLDDFLEFMDIAEVAHIKIPKLYIRDHSNPFEFFYKEAFKKRFKFSKEAIMYYILPIIEDNLAKDSNRGLPVPPVLQLLMALRFYATGNYQAVTGDLRGFSQSTVCRCIKAVSIAFAEKLHEYVQFPKTLEGQRSNIKKFYEIAEFPNVAACIDGTLIKIANPNKEIGEIFRSRKGLFSLNILAAAGPRGEILYIDVRHPGSTHDSTCFDRSVLKLFFMENRIKAVLWNLHIHINCPNENVLVDEESENAIYLDADPPCNMNGLDYRLRFIIRHFLR</sequence>
<gene>
    <name evidence="4" type="ORF">RF55_16384</name>
</gene>
<organism evidence="4 5">
    <name type="scientific">Lasius niger</name>
    <name type="common">Black garden ant</name>
    <dbReference type="NCBI Taxonomy" id="67767"/>
    <lineage>
        <taxon>Eukaryota</taxon>
        <taxon>Metazoa</taxon>
        <taxon>Ecdysozoa</taxon>
        <taxon>Arthropoda</taxon>
        <taxon>Hexapoda</taxon>
        <taxon>Insecta</taxon>
        <taxon>Pterygota</taxon>
        <taxon>Neoptera</taxon>
        <taxon>Endopterygota</taxon>
        <taxon>Hymenoptera</taxon>
        <taxon>Apocrita</taxon>
        <taxon>Aculeata</taxon>
        <taxon>Formicoidea</taxon>
        <taxon>Formicidae</taxon>
        <taxon>Formicinae</taxon>
        <taxon>Lasius</taxon>
        <taxon>Lasius</taxon>
    </lineage>
</organism>
<accession>A0A0J7MXP6</accession>
<dbReference type="PaxDb" id="67767-A0A0J7MXP6"/>
<keyword evidence="5" id="KW-1185">Reference proteome</keyword>
<evidence type="ECO:0000259" key="3">
    <source>
        <dbReference type="Pfam" id="PF13359"/>
    </source>
</evidence>
<dbReference type="InterPro" id="IPR027806">
    <property type="entry name" value="HARBI1_dom"/>
</dbReference>
<dbReference type="STRING" id="67767.A0A0J7MXP6"/>
<comment type="cofactor">
    <cofactor evidence="1">
        <name>a divalent metal cation</name>
        <dbReference type="ChEBI" id="CHEBI:60240"/>
    </cofactor>
</comment>
<dbReference type="EMBL" id="LBMM01014385">
    <property type="protein sequence ID" value="KMQ85195.1"/>
    <property type="molecule type" value="Genomic_DNA"/>
</dbReference>
<protein>
    <submittedName>
        <fullName evidence="4">Nuclease harbi1</fullName>
    </submittedName>
</protein>
<evidence type="ECO:0000256" key="2">
    <source>
        <dbReference type="ARBA" id="ARBA00022723"/>
    </source>
</evidence>
<dbReference type="GO" id="GO:0046872">
    <property type="term" value="F:metal ion binding"/>
    <property type="evidence" value="ECO:0007669"/>
    <property type="project" value="UniProtKB-KW"/>
</dbReference>
<dbReference type="AlphaFoldDB" id="A0A0J7MXP6"/>
<proteinExistence type="predicted"/>
<dbReference type="OrthoDB" id="7657299at2759"/>
<feature type="domain" description="DDE Tnp4" evidence="3">
    <location>
        <begin position="157"/>
        <end position="222"/>
    </location>
</feature>
<evidence type="ECO:0000256" key="1">
    <source>
        <dbReference type="ARBA" id="ARBA00001968"/>
    </source>
</evidence>